<evidence type="ECO:0000256" key="1">
    <source>
        <dbReference type="ARBA" id="ARBA00022723"/>
    </source>
</evidence>
<evidence type="ECO:0000256" key="2">
    <source>
        <dbReference type="ARBA" id="ARBA00022771"/>
    </source>
</evidence>
<keyword evidence="3" id="KW-0862">Zinc</keyword>
<dbReference type="GO" id="GO:0061630">
    <property type="term" value="F:ubiquitin protein ligase activity"/>
    <property type="evidence" value="ECO:0007669"/>
    <property type="project" value="TreeGrafter"/>
</dbReference>
<feature type="domain" description="RING-type" evidence="6">
    <location>
        <begin position="105"/>
        <end position="147"/>
    </location>
</feature>
<dbReference type="PROSITE" id="PS50089">
    <property type="entry name" value="ZF_RING_2"/>
    <property type="match status" value="1"/>
</dbReference>
<dbReference type="Pfam" id="PF13639">
    <property type="entry name" value="zf-RING_2"/>
    <property type="match status" value="1"/>
</dbReference>
<dbReference type="Gene3D" id="3.30.40.10">
    <property type="entry name" value="Zinc/RING finger domain, C3HC4 (zinc finger)"/>
    <property type="match status" value="1"/>
</dbReference>
<dbReference type="InterPro" id="IPR001841">
    <property type="entry name" value="Znf_RING"/>
</dbReference>
<dbReference type="SMART" id="SM00184">
    <property type="entry name" value="RING"/>
    <property type="match status" value="1"/>
</dbReference>
<keyword evidence="2 4" id="KW-0863">Zinc-finger</keyword>
<feature type="transmembrane region" description="Helical" evidence="5">
    <location>
        <begin position="6"/>
        <end position="28"/>
    </location>
</feature>
<dbReference type="EMBL" id="CM008050">
    <property type="protein sequence ID" value="PAN31443.1"/>
    <property type="molecule type" value="Genomic_DNA"/>
</dbReference>
<organism evidence="7">
    <name type="scientific">Panicum hallii</name>
    <dbReference type="NCBI Taxonomy" id="206008"/>
    <lineage>
        <taxon>Eukaryota</taxon>
        <taxon>Viridiplantae</taxon>
        <taxon>Streptophyta</taxon>
        <taxon>Embryophyta</taxon>
        <taxon>Tracheophyta</taxon>
        <taxon>Spermatophyta</taxon>
        <taxon>Magnoliopsida</taxon>
        <taxon>Liliopsida</taxon>
        <taxon>Poales</taxon>
        <taxon>Poaceae</taxon>
        <taxon>PACMAD clade</taxon>
        <taxon>Panicoideae</taxon>
        <taxon>Panicodae</taxon>
        <taxon>Paniceae</taxon>
        <taxon>Panicinae</taxon>
        <taxon>Panicum</taxon>
        <taxon>Panicum sect. Panicum</taxon>
    </lineage>
</organism>
<dbReference type="PANTHER" id="PTHR45969:SF56">
    <property type="entry name" value="OS01G0266100 PROTEIN"/>
    <property type="match status" value="1"/>
</dbReference>
<dbReference type="PANTHER" id="PTHR45969">
    <property type="entry name" value="RING ZINC FINGER PROTEIN-RELATED"/>
    <property type="match status" value="1"/>
</dbReference>
<keyword evidence="5" id="KW-1133">Transmembrane helix</keyword>
<dbReference type="AlphaFoldDB" id="A0A2S3HX11"/>
<name>A0A2S3HX11_9POAL</name>
<dbReference type="GO" id="GO:0008270">
    <property type="term" value="F:zinc ion binding"/>
    <property type="evidence" value="ECO:0007669"/>
    <property type="project" value="UniProtKB-KW"/>
</dbReference>
<dbReference type="InterPro" id="IPR013083">
    <property type="entry name" value="Znf_RING/FYVE/PHD"/>
</dbReference>
<proteinExistence type="predicted"/>
<gene>
    <name evidence="7" type="ORF">PAHAL_5G420200</name>
</gene>
<dbReference type="Proteomes" id="UP000243499">
    <property type="component" value="Chromosome 5"/>
</dbReference>
<evidence type="ECO:0000259" key="6">
    <source>
        <dbReference type="PROSITE" id="PS50089"/>
    </source>
</evidence>
<dbReference type="GO" id="GO:0016567">
    <property type="term" value="P:protein ubiquitination"/>
    <property type="evidence" value="ECO:0007669"/>
    <property type="project" value="TreeGrafter"/>
</dbReference>
<keyword evidence="1" id="KW-0479">Metal-binding</keyword>
<accession>A0A2S3HX11</accession>
<evidence type="ECO:0000256" key="5">
    <source>
        <dbReference type="SAM" id="Phobius"/>
    </source>
</evidence>
<reference evidence="7" key="1">
    <citation type="submission" date="2018-04" db="EMBL/GenBank/DDBJ databases">
        <title>WGS assembly of Panicum hallii.</title>
        <authorList>
            <person name="Lovell J."/>
            <person name="Jenkins J."/>
            <person name="Lowry D."/>
            <person name="Mamidi S."/>
            <person name="Sreedasyam A."/>
            <person name="Weng X."/>
            <person name="Barry K."/>
            <person name="Bonette J."/>
            <person name="Campitelli B."/>
            <person name="Daum C."/>
            <person name="Gordon S."/>
            <person name="Gould B."/>
            <person name="Lipzen A."/>
            <person name="Macqueen A."/>
            <person name="Palacio-Mejia J."/>
            <person name="Plott C."/>
            <person name="Shakirov E."/>
            <person name="Shu S."/>
            <person name="Yoshinaga Y."/>
            <person name="Zane M."/>
            <person name="Rokhsar D."/>
            <person name="Grimwood J."/>
            <person name="Schmutz J."/>
            <person name="Juenger T."/>
        </authorList>
    </citation>
    <scope>NUCLEOTIDE SEQUENCE [LARGE SCALE GENOMIC DNA]</scope>
    <source>
        <strain evidence="7">FIL2</strain>
    </source>
</reference>
<dbReference type="Gramene" id="PAN31443">
    <property type="protein sequence ID" value="PAN31443"/>
    <property type="gene ID" value="PAHAL_5G420200"/>
</dbReference>
<evidence type="ECO:0000313" key="7">
    <source>
        <dbReference type="EMBL" id="PAN31443.1"/>
    </source>
</evidence>
<evidence type="ECO:0000256" key="4">
    <source>
        <dbReference type="PROSITE-ProRule" id="PRU00175"/>
    </source>
</evidence>
<keyword evidence="5" id="KW-0812">Transmembrane</keyword>
<evidence type="ECO:0000256" key="3">
    <source>
        <dbReference type="ARBA" id="ARBA00022833"/>
    </source>
</evidence>
<protein>
    <recommendedName>
        <fullName evidence="6">RING-type domain-containing protein</fullName>
    </recommendedName>
</protein>
<keyword evidence="5" id="KW-0472">Membrane</keyword>
<sequence>MDAGGALAPVLLAALSLPCVVVLLLLALGKAGLRVAAAAAALCGARGRGGHAWPTRPGGASAYHPASVFRDDDEPPLPLECCDRLAVAVYRRGQQGRADGPDPECVFCLSAVGDGEEVRELQCRHVFHRGCLDAWLVRPRATCPLCRDRLLPADTPRPARSADADTTVHGFDFGVHGGGSLSSSVHAHGGALWHMT</sequence>
<dbReference type="SUPFAM" id="SSF57850">
    <property type="entry name" value="RING/U-box"/>
    <property type="match status" value="1"/>
</dbReference>